<gene>
    <name evidence="1" type="ORF">BLNAU_8729</name>
</gene>
<dbReference type="Proteomes" id="UP001281761">
    <property type="component" value="Unassembled WGS sequence"/>
</dbReference>
<dbReference type="EMBL" id="JARBJD010000057">
    <property type="protein sequence ID" value="KAK2956362.1"/>
    <property type="molecule type" value="Genomic_DNA"/>
</dbReference>
<protein>
    <submittedName>
        <fullName evidence="1">Uncharacterized protein</fullName>
    </submittedName>
</protein>
<reference evidence="1 2" key="1">
    <citation type="journal article" date="2022" name="bioRxiv">
        <title>Genomics of Preaxostyla Flagellates Illuminates Evolutionary Transitions and the Path Towards Mitochondrial Loss.</title>
        <authorList>
            <person name="Novak L.V.F."/>
            <person name="Treitli S.C."/>
            <person name="Pyrih J."/>
            <person name="Halakuc P."/>
            <person name="Pipaliya S.V."/>
            <person name="Vacek V."/>
            <person name="Brzon O."/>
            <person name="Soukal P."/>
            <person name="Eme L."/>
            <person name="Dacks J.B."/>
            <person name="Karnkowska A."/>
            <person name="Elias M."/>
            <person name="Hampl V."/>
        </authorList>
    </citation>
    <scope>NUCLEOTIDE SEQUENCE [LARGE SCALE GENOMIC DNA]</scope>
    <source>
        <strain evidence="1">NAU3</strain>
        <tissue evidence="1">Gut</tissue>
    </source>
</reference>
<evidence type="ECO:0000313" key="2">
    <source>
        <dbReference type="Proteomes" id="UP001281761"/>
    </source>
</evidence>
<accession>A0ABQ9XY15</accession>
<comment type="caution">
    <text evidence="1">The sequence shown here is derived from an EMBL/GenBank/DDBJ whole genome shotgun (WGS) entry which is preliminary data.</text>
</comment>
<organism evidence="1 2">
    <name type="scientific">Blattamonas nauphoetae</name>
    <dbReference type="NCBI Taxonomy" id="2049346"/>
    <lineage>
        <taxon>Eukaryota</taxon>
        <taxon>Metamonada</taxon>
        <taxon>Preaxostyla</taxon>
        <taxon>Oxymonadida</taxon>
        <taxon>Blattamonas</taxon>
    </lineage>
</organism>
<evidence type="ECO:0000313" key="1">
    <source>
        <dbReference type="EMBL" id="KAK2956362.1"/>
    </source>
</evidence>
<name>A0ABQ9XY15_9EUKA</name>
<proteinExistence type="predicted"/>
<sequence>MDRSVRIQNQICLYTYPTSSESQKVFVDQKPGNGSIVVDTKYTLRSNDFTCYPYTYTFSNPQVVTGFSTFIPANTTKPDISKNKVKLTLKNSLVPATRPDGFTYLAKLSVWTPNKTKPKIYRLEDNDKFAWTFEPGVLTVEYLIKDCRIKAKSNVTAEVCVNWGMCFFGQPIAYEEEAKSVSSVVAALVAVLALVL</sequence>
<keyword evidence="2" id="KW-1185">Reference proteome</keyword>